<dbReference type="InterPro" id="IPR029000">
    <property type="entry name" value="Cyclophilin-like_dom_sf"/>
</dbReference>
<dbReference type="Pfam" id="PF18050">
    <property type="entry name" value="Cyclophil_like2"/>
    <property type="match status" value="1"/>
</dbReference>
<evidence type="ECO:0000313" key="3">
    <source>
        <dbReference type="Proteomes" id="UP000633365"/>
    </source>
</evidence>
<proteinExistence type="predicted"/>
<dbReference type="Gene3D" id="2.40.100.20">
    <property type="match status" value="1"/>
</dbReference>
<organism evidence="2 3">
    <name type="scientific">Ruminococcus difficilis</name>
    <dbReference type="NCBI Taxonomy" id="2763069"/>
    <lineage>
        <taxon>Bacteria</taxon>
        <taxon>Bacillati</taxon>
        <taxon>Bacillota</taxon>
        <taxon>Clostridia</taxon>
        <taxon>Eubacteriales</taxon>
        <taxon>Oscillospiraceae</taxon>
        <taxon>Ruminococcus</taxon>
    </lineage>
</organism>
<feature type="domain" description="Cyclophilin-like" evidence="1">
    <location>
        <begin position="1"/>
        <end position="110"/>
    </location>
</feature>
<keyword evidence="3" id="KW-1185">Reference proteome</keyword>
<evidence type="ECO:0000313" key="2">
    <source>
        <dbReference type="EMBL" id="MBK6087184.1"/>
    </source>
</evidence>
<evidence type="ECO:0000259" key="1">
    <source>
        <dbReference type="Pfam" id="PF18050"/>
    </source>
</evidence>
<dbReference type="EMBL" id="JAEQMG010000011">
    <property type="protein sequence ID" value="MBK6087184.1"/>
    <property type="molecule type" value="Genomic_DNA"/>
</dbReference>
<gene>
    <name evidence="2" type="ORF">JKK62_00685</name>
</gene>
<dbReference type="Proteomes" id="UP000633365">
    <property type="component" value="Unassembled WGS sequence"/>
</dbReference>
<comment type="caution">
    <text evidence="2">The sequence shown here is derived from an EMBL/GenBank/DDBJ whole genome shotgun (WGS) entry which is preliminary data.</text>
</comment>
<protein>
    <recommendedName>
        <fullName evidence="1">Cyclophilin-like domain-containing protein</fullName>
    </recommendedName>
</protein>
<dbReference type="InterPro" id="IPR041183">
    <property type="entry name" value="Cyclophilin-like"/>
</dbReference>
<reference evidence="2" key="1">
    <citation type="submission" date="2021-01" db="EMBL/GenBank/DDBJ databases">
        <title>Genome public.</title>
        <authorList>
            <person name="Liu C."/>
            <person name="Sun Q."/>
        </authorList>
    </citation>
    <scope>NUCLEOTIDE SEQUENCE</scope>
    <source>
        <strain evidence="2">M6</strain>
    </source>
</reference>
<accession>A0A934WQR4</accession>
<dbReference type="SUPFAM" id="SSF50891">
    <property type="entry name" value="Cyclophilin-like"/>
    <property type="match status" value="1"/>
</dbReference>
<dbReference type="AlphaFoldDB" id="A0A934WQR4"/>
<sequence>MTIDDTPVSVDWQDNESVQALKEFCSNQPLMIQMSRYGGFEQVGSIGTDLPQNDVSTTTSSGDIVLYSGNQMVVFYGSNTWAYTRLGHITDKTQAELTELLSNGNVTITLSH</sequence>
<name>A0A934WQR4_9FIRM</name>